<evidence type="ECO:0000259" key="2">
    <source>
        <dbReference type="Pfam" id="PF00296"/>
    </source>
</evidence>
<dbReference type="InterPro" id="IPR011251">
    <property type="entry name" value="Luciferase-like_dom"/>
</dbReference>
<accession>A0A7D5PDH7</accession>
<dbReference type="InterPro" id="IPR036661">
    <property type="entry name" value="Luciferase-like_sf"/>
</dbReference>
<feature type="domain" description="Luciferase-like" evidence="2">
    <location>
        <begin position="16"/>
        <end position="308"/>
    </location>
</feature>
<dbReference type="PANTHER" id="PTHR43244">
    <property type="match status" value="1"/>
</dbReference>
<dbReference type="Gene3D" id="3.20.20.30">
    <property type="entry name" value="Luciferase-like domain"/>
    <property type="match status" value="1"/>
</dbReference>
<dbReference type="SUPFAM" id="SSF51679">
    <property type="entry name" value="Bacterial luciferase-like"/>
    <property type="match status" value="1"/>
</dbReference>
<evidence type="ECO:0000313" key="4">
    <source>
        <dbReference type="Proteomes" id="UP000509346"/>
    </source>
</evidence>
<name>A0A7D5PDH7_9EURY</name>
<organism evidence="3 4">
    <name type="scientific">Halosimplex pelagicum</name>
    <dbReference type="NCBI Taxonomy" id="869886"/>
    <lineage>
        <taxon>Archaea</taxon>
        <taxon>Methanobacteriati</taxon>
        <taxon>Methanobacteriota</taxon>
        <taxon>Stenosarchaea group</taxon>
        <taxon>Halobacteria</taxon>
        <taxon>Halobacteriales</taxon>
        <taxon>Haloarculaceae</taxon>
        <taxon>Halosimplex</taxon>
    </lineage>
</organism>
<proteinExistence type="predicted"/>
<keyword evidence="1" id="KW-0560">Oxidoreductase</keyword>
<gene>
    <name evidence="3" type="ORF">HZS54_00745</name>
</gene>
<dbReference type="RefSeq" id="WP_179920071.1">
    <property type="nucleotide sequence ID" value="NZ_CP058909.1"/>
</dbReference>
<dbReference type="Proteomes" id="UP000509346">
    <property type="component" value="Chromosome"/>
</dbReference>
<dbReference type="NCBIfam" id="TIGR04024">
    <property type="entry name" value="F420_NP1902A"/>
    <property type="match status" value="1"/>
</dbReference>
<dbReference type="OrthoDB" id="194060at2157"/>
<dbReference type="InterPro" id="IPR050564">
    <property type="entry name" value="F420-G6PD/mer"/>
</dbReference>
<dbReference type="PANTHER" id="PTHR43244:SF1">
    <property type="entry name" value="5,10-METHYLENETETRAHYDROMETHANOPTERIN REDUCTASE"/>
    <property type="match status" value="1"/>
</dbReference>
<dbReference type="KEGG" id="hpel:HZS54_00745"/>
<dbReference type="InterPro" id="IPR023909">
    <property type="entry name" value="F420_NP1902A"/>
</dbReference>
<dbReference type="CDD" id="cd01097">
    <property type="entry name" value="Tetrahydromethanopterin_reductase"/>
    <property type="match status" value="1"/>
</dbReference>
<keyword evidence="4" id="KW-1185">Reference proteome</keyword>
<protein>
    <submittedName>
        <fullName evidence="3">TIGR04024 family LLM class F420-dependent oxidoreductase</fullName>
    </submittedName>
</protein>
<dbReference type="Pfam" id="PF00296">
    <property type="entry name" value="Bac_luciferase"/>
    <property type="match status" value="1"/>
</dbReference>
<reference evidence="3 4" key="1">
    <citation type="submission" date="2020-07" db="EMBL/GenBank/DDBJ databases">
        <title>Halosimplex litoreum sp. nov. and Halosimplex rubrum sp. nov., isolated from different salt environments.</title>
        <authorList>
            <person name="Cui H."/>
        </authorList>
    </citation>
    <scope>NUCLEOTIDE SEQUENCE [LARGE SCALE GENOMIC DNA]</scope>
    <source>
        <strain evidence="3 4">R2</strain>
    </source>
</reference>
<evidence type="ECO:0000313" key="3">
    <source>
        <dbReference type="EMBL" id="QLH80239.1"/>
    </source>
</evidence>
<dbReference type="EMBL" id="CP058909">
    <property type="protein sequence ID" value="QLH80239.1"/>
    <property type="molecule type" value="Genomic_DNA"/>
</dbReference>
<dbReference type="AlphaFoldDB" id="A0A7D5PDH7"/>
<sequence>MTDGAAPTRDVFLPVAAQPSIDTLVEFAREAEDLGFERAWLPETWGRDAVTTLTAIAERTEAIGIGTSIANVYSRSPALIGQTAATLQEVSDGRLRVGLGPSGPAVVEGWHGTDYDRPLRRTRETIDIVRLVLSGDPVEYDGDVFQLSGLRLRCDPPDTVPGIDAAGMGPKSVELAGRFADGWHALMLTKEGLRDRLDDLHRGAELGDRDPGELRVTLSLPCIALEDRERARELARNHLAFYVGAMGTFYREALERQGYEDEAVEIASEWANENQEAALAAISDELLDDLGIAGTPDECRDRYAEWEDIDGVDAVSVSFPRGAEPDEISATMRALAPE</sequence>
<dbReference type="GO" id="GO:0016705">
    <property type="term" value="F:oxidoreductase activity, acting on paired donors, with incorporation or reduction of molecular oxygen"/>
    <property type="evidence" value="ECO:0007669"/>
    <property type="project" value="InterPro"/>
</dbReference>
<evidence type="ECO:0000256" key="1">
    <source>
        <dbReference type="ARBA" id="ARBA00023002"/>
    </source>
</evidence>
<dbReference type="GeneID" id="56081072"/>